<evidence type="ECO:0000313" key="1">
    <source>
        <dbReference type="EMBL" id="JAH62026.1"/>
    </source>
</evidence>
<name>A0A0E9U860_ANGAN</name>
<sequence length="29" mass="3163">MVMVSLLPPPDGNSLNYVHSLQLIDTHNG</sequence>
<reference evidence="1" key="2">
    <citation type="journal article" date="2015" name="Fish Shellfish Immunol.">
        <title>Early steps in the European eel (Anguilla anguilla)-Vibrio vulnificus interaction in the gills: Role of the RtxA13 toxin.</title>
        <authorList>
            <person name="Callol A."/>
            <person name="Pajuelo D."/>
            <person name="Ebbesson L."/>
            <person name="Teles M."/>
            <person name="MacKenzie S."/>
            <person name="Amaro C."/>
        </authorList>
    </citation>
    <scope>NUCLEOTIDE SEQUENCE</scope>
</reference>
<proteinExistence type="predicted"/>
<protein>
    <submittedName>
        <fullName evidence="1">Uncharacterized protein</fullName>
    </submittedName>
</protein>
<organism evidence="1">
    <name type="scientific">Anguilla anguilla</name>
    <name type="common">European freshwater eel</name>
    <name type="synonym">Muraena anguilla</name>
    <dbReference type="NCBI Taxonomy" id="7936"/>
    <lineage>
        <taxon>Eukaryota</taxon>
        <taxon>Metazoa</taxon>
        <taxon>Chordata</taxon>
        <taxon>Craniata</taxon>
        <taxon>Vertebrata</taxon>
        <taxon>Euteleostomi</taxon>
        <taxon>Actinopterygii</taxon>
        <taxon>Neopterygii</taxon>
        <taxon>Teleostei</taxon>
        <taxon>Anguilliformes</taxon>
        <taxon>Anguillidae</taxon>
        <taxon>Anguilla</taxon>
    </lineage>
</organism>
<dbReference type="EMBL" id="GBXM01046551">
    <property type="protein sequence ID" value="JAH62026.1"/>
    <property type="molecule type" value="Transcribed_RNA"/>
</dbReference>
<dbReference type="AlphaFoldDB" id="A0A0E9U860"/>
<reference evidence="1" key="1">
    <citation type="submission" date="2014-11" db="EMBL/GenBank/DDBJ databases">
        <authorList>
            <person name="Amaro Gonzalez C."/>
        </authorList>
    </citation>
    <scope>NUCLEOTIDE SEQUENCE</scope>
</reference>
<accession>A0A0E9U860</accession>